<sequence>MAKDPKQIDFPQEFRDAYKGDSLNAKAAPSSKTLKIRKKYGSTSGGHGCPNSRNRDGYGHRRRIARAPTRGKNLPRRLATHQTCRTTARYHRRPTRGREPD</sequence>
<evidence type="ECO:0000256" key="1">
    <source>
        <dbReference type="SAM" id="MobiDB-lite"/>
    </source>
</evidence>
<name>A0A9P6T3L8_9FUNG</name>
<proteinExistence type="predicted"/>
<dbReference type="EMBL" id="JAAAID010000092">
    <property type="protein sequence ID" value="KAG0022708.1"/>
    <property type="molecule type" value="Genomic_DNA"/>
</dbReference>
<dbReference type="Proteomes" id="UP000703661">
    <property type="component" value="Unassembled WGS sequence"/>
</dbReference>
<comment type="caution">
    <text evidence="2">The sequence shown here is derived from an EMBL/GenBank/DDBJ whole genome shotgun (WGS) entry which is preliminary data.</text>
</comment>
<feature type="region of interest" description="Disordered" evidence="1">
    <location>
        <begin position="30"/>
        <end position="101"/>
    </location>
</feature>
<gene>
    <name evidence="2" type="ORF">BGZ80_011443</name>
</gene>
<accession>A0A9P6T3L8</accession>
<feature type="non-terminal residue" evidence="2">
    <location>
        <position position="101"/>
    </location>
</feature>
<evidence type="ECO:0000313" key="3">
    <source>
        <dbReference type="Proteomes" id="UP000703661"/>
    </source>
</evidence>
<reference evidence="2" key="1">
    <citation type="journal article" date="2020" name="Fungal Divers.">
        <title>Resolving the Mortierellaceae phylogeny through synthesis of multi-gene phylogenetics and phylogenomics.</title>
        <authorList>
            <person name="Vandepol N."/>
            <person name="Liber J."/>
            <person name="Desiro A."/>
            <person name="Na H."/>
            <person name="Kennedy M."/>
            <person name="Barry K."/>
            <person name="Grigoriev I.V."/>
            <person name="Miller A.N."/>
            <person name="O'Donnell K."/>
            <person name="Stajich J.E."/>
            <person name="Bonito G."/>
        </authorList>
    </citation>
    <scope>NUCLEOTIDE SEQUENCE</scope>
    <source>
        <strain evidence="2">NRRL 2769</strain>
    </source>
</reference>
<evidence type="ECO:0000313" key="2">
    <source>
        <dbReference type="EMBL" id="KAG0022708.1"/>
    </source>
</evidence>
<organism evidence="2 3">
    <name type="scientific">Entomortierella chlamydospora</name>
    <dbReference type="NCBI Taxonomy" id="101097"/>
    <lineage>
        <taxon>Eukaryota</taxon>
        <taxon>Fungi</taxon>
        <taxon>Fungi incertae sedis</taxon>
        <taxon>Mucoromycota</taxon>
        <taxon>Mortierellomycotina</taxon>
        <taxon>Mortierellomycetes</taxon>
        <taxon>Mortierellales</taxon>
        <taxon>Mortierellaceae</taxon>
        <taxon>Entomortierella</taxon>
    </lineage>
</organism>
<dbReference type="AlphaFoldDB" id="A0A9P6T3L8"/>
<protein>
    <submittedName>
        <fullName evidence="2">Uncharacterized protein</fullName>
    </submittedName>
</protein>
<keyword evidence="3" id="KW-1185">Reference proteome</keyword>